<dbReference type="EC" id="2.4.2.7" evidence="6 11"/>
<dbReference type="GO" id="GO:0044209">
    <property type="term" value="P:AMP salvage"/>
    <property type="evidence" value="ECO:0007669"/>
    <property type="project" value="UniProtKB-UniRule"/>
</dbReference>
<dbReference type="PANTHER" id="PTHR32315:SF3">
    <property type="entry name" value="ADENINE PHOSPHORIBOSYLTRANSFERASE"/>
    <property type="match status" value="1"/>
</dbReference>
<keyword evidence="8 11" id="KW-0328">Glycosyltransferase</keyword>
<feature type="domain" description="Phosphoribosyltransferase" evidence="12">
    <location>
        <begin position="32"/>
        <end position="146"/>
    </location>
</feature>
<keyword evidence="10 11" id="KW-0660">Purine salvage</keyword>
<dbReference type="EMBL" id="QFPX01000014">
    <property type="protein sequence ID" value="PZQ53527.1"/>
    <property type="molecule type" value="Genomic_DNA"/>
</dbReference>
<dbReference type="Proteomes" id="UP000249082">
    <property type="component" value="Unassembled WGS sequence"/>
</dbReference>
<dbReference type="GO" id="GO:0005737">
    <property type="term" value="C:cytoplasm"/>
    <property type="evidence" value="ECO:0007669"/>
    <property type="project" value="UniProtKB-SubCell"/>
</dbReference>
<evidence type="ECO:0000256" key="11">
    <source>
        <dbReference type="HAMAP-Rule" id="MF_00004"/>
    </source>
</evidence>
<evidence type="ECO:0000259" key="12">
    <source>
        <dbReference type="Pfam" id="PF00156"/>
    </source>
</evidence>
<keyword evidence="9 11" id="KW-0808">Transferase</keyword>
<dbReference type="UniPathway" id="UPA00588">
    <property type="reaction ID" value="UER00646"/>
</dbReference>
<dbReference type="InterPro" id="IPR005764">
    <property type="entry name" value="Ade_phspho_trans"/>
</dbReference>
<dbReference type="GO" id="GO:0016208">
    <property type="term" value="F:AMP binding"/>
    <property type="evidence" value="ECO:0007669"/>
    <property type="project" value="TreeGrafter"/>
</dbReference>
<evidence type="ECO:0000256" key="8">
    <source>
        <dbReference type="ARBA" id="ARBA00022676"/>
    </source>
</evidence>
<dbReference type="InterPro" id="IPR000836">
    <property type="entry name" value="PRTase_dom"/>
</dbReference>
<comment type="subcellular location">
    <subcellularLocation>
        <location evidence="3 11">Cytoplasm</location>
    </subcellularLocation>
</comment>
<dbReference type="Gene3D" id="3.40.50.2020">
    <property type="match status" value="1"/>
</dbReference>
<keyword evidence="7 11" id="KW-0963">Cytoplasm</keyword>
<dbReference type="PANTHER" id="PTHR32315">
    <property type="entry name" value="ADENINE PHOSPHORIBOSYLTRANSFERASE"/>
    <property type="match status" value="1"/>
</dbReference>
<comment type="subunit">
    <text evidence="11">Homodimer.</text>
</comment>
<dbReference type="GO" id="GO:0003999">
    <property type="term" value="F:adenine phosphoribosyltransferase activity"/>
    <property type="evidence" value="ECO:0007669"/>
    <property type="project" value="UniProtKB-UniRule"/>
</dbReference>
<evidence type="ECO:0000256" key="9">
    <source>
        <dbReference type="ARBA" id="ARBA00022679"/>
    </source>
</evidence>
<evidence type="ECO:0000256" key="5">
    <source>
        <dbReference type="ARBA" id="ARBA00008391"/>
    </source>
</evidence>
<evidence type="ECO:0000313" key="14">
    <source>
        <dbReference type="Proteomes" id="UP000249082"/>
    </source>
</evidence>
<comment type="caution">
    <text evidence="13">The sequence shown here is derived from an EMBL/GenBank/DDBJ whole genome shotgun (WGS) entry which is preliminary data.</text>
</comment>
<dbReference type="HAMAP" id="MF_00004">
    <property type="entry name" value="Aden_phosphoribosyltr"/>
    <property type="match status" value="1"/>
</dbReference>
<dbReference type="AlphaFoldDB" id="A0A2W5Q7X6"/>
<dbReference type="NCBIfam" id="NF002636">
    <property type="entry name" value="PRK02304.1-5"/>
    <property type="match status" value="1"/>
</dbReference>
<dbReference type="GO" id="GO:0006168">
    <property type="term" value="P:adenine salvage"/>
    <property type="evidence" value="ECO:0007669"/>
    <property type="project" value="InterPro"/>
</dbReference>
<dbReference type="InterPro" id="IPR050054">
    <property type="entry name" value="UPRTase/APRTase"/>
</dbReference>
<gene>
    <name evidence="11" type="primary">apt</name>
    <name evidence="13" type="ORF">DI555_16020</name>
</gene>
<dbReference type="SUPFAM" id="SSF53271">
    <property type="entry name" value="PRTase-like"/>
    <property type="match status" value="1"/>
</dbReference>
<proteinExistence type="inferred from homology"/>
<dbReference type="FunFam" id="3.40.50.2020:FF:000021">
    <property type="entry name" value="Adenine phosphoribosyltransferase"/>
    <property type="match status" value="1"/>
</dbReference>
<accession>A0A2W5Q7X6</accession>
<comment type="catalytic activity">
    <reaction evidence="1 11">
        <text>AMP + diphosphate = 5-phospho-alpha-D-ribose 1-diphosphate + adenine</text>
        <dbReference type="Rhea" id="RHEA:16609"/>
        <dbReference type="ChEBI" id="CHEBI:16708"/>
        <dbReference type="ChEBI" id="CHEBI:33019"/>
        <dbReference type="ChEBI" id="CHEBI:58017"/>
        <dbReference type="ChEBI" id="CHEBI:456215"/>
        <dbReference type="EC" id="2.4.2.7"/>
    </reaction>
</comment>
<comment type="function">
    <text evidence="2 11">Catalyzes a salvage reaction resulting in the formation of AMP, that is energically less costly than de novo synthesis.</text>
</comment>
<dbReference type="NCBIfam" id="NF002634">
    <property type="entry name" value="PRK02304.1-3"/>
    <property type="match status" value="1"/>
</dbReference>
<evidence type="ECO:0000313" key="13">
    <source>
        <dbReference type="EMBL" id="PZQ53527.1"/>
    </source>
</evidence>
<comment type="pathway">
    <text evidence="4 11">Purine metabolism; AMP biosynthesis via salvage pathway; AMP from adenine: step 1/1.</text>
</comment>
<evidence type="ECO:0000256" key="10">
    <source>
        <dbReference type="ARBA" id="ARBA00022726"/>
    </source>
</evidence>
<evidence type="ECO:0000256" key="7">
    <source>
        <dbReference type="ARBA" id="ARBA00022490"/>
    </source>
</evidence>
<comment type="similarity">
    <text evidence="5 11">Belongs to the purine/pyrimidine phosphoribosyltransferase family.</text>
</comment>
<dbReference type="Pfam" id="PF00156">
    <property type="entry name" value="Pribosyltran"/>
    <property type="match status" value="1"/>
</dbReference>
<dbReference type="GO" id="GO:0006166">
    <property type="term" value="P:purine ribonucleoside salvage"/>
    <property type="evidence" value="ECO:0007669"/>
    <property type="project" value="UniProtKB-UniRule"/>
</dbReference>
<evidence type="ECO:0000256" key="6">
    <source>
        <dbReference type="ARBA" id="ARBA00011893"/>
    </source>
</evidence>
<protein>
    <recommendedName>
        <fullName evidence="6 11">Adenine phosphoribosyltransferase</fullName>
        <shortName evidence="11">APRT</shortName>
        <ecNumber evidence="6 11">2.4.2.7</ecNumber>
    </recommendedName>
</protein>
<evidence type="ECO:0000256" key="4">
    <source>
        <dbReference type="ARBA" id="ARBA00004659"/>
    </source>
</evidence>
<reference evidence="13 14" key="1">
    <citation type="submission" date="2017-08" db="EMBL/GenBank/DDBJ databases">
        <title>Infants hospitalized years apart are colonized by the same room-sourced microbial strains.</title>
        <authorList>
            <person name="Brooks B."/>
            <person name="Olm M.R."/>
            <person name="Firek B.A."/>
            <person name="Baker R."/>
            <person name="Thomas B.C."/>
            <person name="Morowitz M.J."/>
            <person name="Banfield J.F."/>
        </authorList>
    </citation>
    <scope>NUCLEOTIDE SEQUENCE [LARGE SCALE GENOMIC DNA]</scope>
    <source>
        <strain evidence="13">S2_005_002_R2_33</strain>
    </source>
</reference>
<sequence length="178" mass="18555">MTLDEIKALVRTVPDFPKPGILFRDVTTLVGNGPGFAAAVERMAEIVKASGADVIAGVEARGFIFGAAIAARLGMGFVSIRKPGKLPVPVIAIDYALEYGTDTLEVDPEAVGEGHHVILIDDLLATGGTALAAVELLRRAGAKVEHALFAIDLPDLGGAERLRTAGITPHALLDYPGH</sequence>
<dbReference type="CDD" id="cd06223">
    <property type="entry name" value="PRTases_typeI"/>
    <property type="match status" value="1"/>
</dbReference>
<organism evidence="13 14">
    <name type="scientific">Novosphingobium pentaromativorans</name>
    <dbReference type="NCBI Taxonomy" id="205844"/>
    <lineage>
        <taxon>Bacteria</taxon>
        <taxon>Pseudomonadati</taxon>
        <taxon>Pseudomonadota</taxon>
        <taxon>Alphaproteobacteria</taxon>
        <taxon>Sphingomonadales</taxon>
        <taxon>Sphingomonadaceae</taxon>
        <taxon>Novosphingobium</taxon>
    </lineage>
</organism>
<dbReference type="InterPro" id="IPR029057">
    <property type="entry name" value="PRTase-like"/>
</dbReference>
<evidence type="ECO:0000256" key="3">
    <source>
        <dbReference type="ARBA" id="ARBA00004496"/>
    </source>
</evidence>
<evidence type="ECO:0000256" key="1">
    <source>
        <dbReference type="ARBA" id="ARBA00000868"/>
    </source>
</evidence>
<dbReference type="NCBIfam" id="TIGR01090">
    <property type="entry name" value="apt"/>
    <property type="match status" value="1"/>
</dbReference>
<dbReference type="GO" id="GO:0002055">
    <property type="term" value="F:adenine binding"/>
    <property type="evidence" value="ECO:0007669"/>
    <property type="project" value="TreeGrafter"/>
</dbReference>
<evidence type="ECO:0000256" key="2">
    <source>
        <dbReference type="ARBA" id="ARBA00003968"/>
    </source>
</evidence>
<name>A0A2W5Q7X6_9SPHN</name>